<evidence type="ECO:0000256" key="2">
    <source>
        <dbReference type="ARBA" id="ARBA00023012"/>
    </source>
</evidence>
<evidence type="ECO:0000256" key="6">
    <source>
        <dbReference type="PROSITE-ProRule" id="PRU01091"/>
    </source>
</evidence>
<dbReference type="InterPro" id="IPR003593">
    <property type="entry name" value="AAA+_ATPase"/>
</dbReference>
<dbReference type="Gene3D" id="1.10.10.10">
    <property type="entry name" value="Winged helix-like DNA-binding domain superfamily/Winged helix DNA-binding domain"/>
    <property type="match status" value="1"/>
</dbReference>
<dbReference type="InterPro" id="IPR001867">
    <property type="entry name" value="OmpR/PhoB-type_DNA-bd"/>
</dbReference>
<sequence length="783" mass="80305">MRFRLLGSLALADGPDTVVLQPSKPANLLAALLLHVNSPVSAEYLQRAIWGEEQPATARAALQTCVLRLRRLFSKHGVTTSIDAVPGGYRITAASSTLDLLGFRERVRRAAGLDRDPEAELCALRDALSLWQGSLLANVRSVVLHRDEVPRLAEERLRAVERVCDLLLGLGRCGEALVDLWTATRVHPGHERFHEQLIEALYRSGRQSQALAEYRRVKGFLLEELGVDPSPSLRRLELSILRGEDLGPATPSAPRVVRGEAVALPPGRPGVAGGAVPAPVPGAVPAPVPGAVPAPGQGAAFIPVPGAVPVPDPGAVPVPADGAAYVPAEGAAYVAAEGAAYVPTQGTEPASAQGASPAMAPNGTSVTAQGITTVPGQGGTPAPASAPGPGTVSASGQGDASVPGEGAAPAVVQGAASVPAAGAAPLPSPGTTPTTTPSGTPAPARGATPAPAPATVADSCIEPVPAVPHFTGRAAEAAALTARLTAAPHPGPEDHRPLAVLVSGAPGIGKSALAQHAARLARDAFPGGQLLVRMTRADGEPRSADEVAAGVAVALGAAGEGRALLILDDVVDADQVRPLLSPGGEAGEGLAVVVTSRMGLGGLIATHGGWVQRLTTFTEAESYALLLAALGAERVEAEPRAAHRLAAVCGHFPAALRILTARLLTRPGLRLADAADWLGDDPLARLTLTDSPDHSVTGLFDRALGRLDPRLSEAFTRLAQGPPALLDDRGPEDEGPVPEAVREQLADAGLLEDGPPGPYRIHDLLRAHVRRTARIRDRRTEKV</sequence>
<dbReference type="Pfam" id="PF03704">
    <property type="entry name" value="BTAD"/>
    <property type="match status" value="1"/>
</dbReference>
<dbReference type="InterPro" id="IPR005158">
    <property type="entry name" value="BTAD"/>
</dbReference>
<evidence type="ECO:0000313" key="10">
    <source>
        <dbReference type="Proteomes" id="UP001598251"/>
    </source>
</evidence>
<organism evidence="9 10">
    <name type="scientific">Streptomyces sindenensis</name>
    <dbReference type="NCBI Taxonomy" id="67363"/>
    <lineage>
        <taxon>Bacteria</taxon>
        <taxon>Bacillati</taxon>
        <taxon>Actinomycetota</taxon>
        <taxon>Actinomycetes</taxon>
        <taxon>Kitasatosporales</taxon>
        <taxon>Streptomycetaceae</taxon>
        <taxon>Streptomyces</taxon>
    </lineage>
</organism>
<dbReference type="Gene3D" id="1.25.40.10">
    <property type="entry name" value="Tetratricopeptide repeat domain"/>
    <property type="match status" value="1"/>
</dbReference>
<dbReference type="SUPFAM" id="SSF48452">
    <property type="entry name" value="TPR-like"/>
    <property type="match status" value="1"/>
</dbReference>
<dbReference type="PANTHER" id="PTHR35807">
    <property type="entry name" value="TRANSCRIPTIONAL REGULATOR REDD-RELATED"/>
    <property type="match status" value="1"/>
</dbReference>
<reference evidence="9 10" key="1">
    <citation type="submission" date="2024-09" db="EMBL/GenBank/DDBJ databases">
        <title>The Natural Products Discovery Center: Release of the First 8490 Sequenced Strains for Exploring Actinobacteria Biosynthetic Diversity.</title>
        <authorList>
            <person name="Kalkreuter E."/>
            <person name="Kautsar S.A."/>
            <person name="Yang D."/>
            <person name="Bader C.D."/>
            <person name="Teijaro C.N."/>
            <person name="Fluegel L."/>
            <person name="Davis C.M."/>
            <person name="Simpson J.R."/>
            <person name="Lauterbach L."/>
            <person name="Steele A.D."/>
            <person name="Gui C."/>
            <person name="Meng S."/>
            <person name="Li G."/>
            <person name="Viehrig K."/>
            <person name="Ye F."/>
            <person name="Su P."/>
            <person name="Kiefer A.F."/>
            <person name="Nichols A."/>
            <person name="Cepeda A.J."/>
            <person name="Yan W."/>
            <person name="Fan B."/>
            <person name="Jiang Y."/>
            <person name="Adhikari A."/>
            <person name="Zheng C.-J."/>
            <person name="Schuster L."/>
            <person name="Cowan T.M."/>
            <person name="Smanski M.J."/>
            <person name="Chevrette M.G."/>
            <person name="De Carvalho L.P.S."/>
            <person name="Shen B."/>
        </authorList>
    </citation>
    <scope>NUCLEOTIDE SEQUENCE [LARGE SCALE GENOMIC DNA]</scope>
    <source>
        <strain evidence="9 10">NPDC058546</strain>
    </source>
</reference>
<dbReference type="InterPro" id="IPR016032">
    <property type="entry name" value="Sig_transdc_resp-reg_C-effctor"/>
</dbReference>
<comment type="caution">
    <text evidence="9">The sequence shown here is derived from an EMBL/GenBank/DDBJ whole genome shotgun (WGS) entry which is preliminary data.</text>
</comment>
<dbReference type="InterPro" id="IPR027417">
    <property type="entry name" value="P-loop_NTPase"/>
</dbReference>
<dbReference type="SMART" id="SM01043">
    <property type="entry name" value="BTAD"/>
    <property type="match status" value="1"/>
</dbReference>
<evidence type="ECO:0000256" key="1">
    <source>
        <dbReference type="ARBA" id="ARBA00005820"/>
    </source>
</evidence>
<dbReference type="SUPFAM" id="SSF46894">
    <property type="entry name" value="C-terminal effector domain of the bipartite response regulators"/>
    <property type="match status" value="1"/>
</dbReference>
<evidence type="ECO:0000256" key="5">
    <source>
        <dbReference type="ARBA" id="ARBA00023163"/>
    </source>
</evidence>
<feature type="region of interest" description="Disordered" evidence="7">
    <location>
        <begin position="345"/>
        <end position="409"/>
    </location>
</feature>
<dbReference type="SMART" id="SM00382">
    <property type="entry name" value="AAA"/>
    <property type="match status" value="1"/>
</dbReference>
<dbReference type="RefSeq" id="WP_382824971.1">
    <property type="nucleotide sequence ID" value="NZ_JBHXLY010000005.1"/>
</dbReference>
<dbReference type="PANTHER" id="PTHR35807:SF1">
    <property type="entry name" value="TRANSCRIPTIONAL REGULATOR REDD"/>
    <property type="match status" value="1"/>
</dbReference>
<feature type="compositionally biased region" description="Polar residues" evidence="7">
    <location>
        <begin position="362"/>
        <end position="374"/>
    </location>
</feature>
<name>A0ABW6EIP6_9ACTN</name>
<dbReference type="InterPro" id="IPR036388">
    <property type="entry name" value="WH-like_DNA-bd_sf"/>
</dbReference>
<keyword evidence="5" id="KW-0804">Transcription</keyword>
<dbReference type="InterPro" id="IPR051677">
    <property type="entry name" value="AfsR-DnrI-RedD_regulator"/>
</dbReference>
<feature type="region of interest" description="Disordered" evidence="7">
    <location>
        <begin position="421"/>
        <end position="456"/>
    </location>
</feature>
<proteinExistence type="inferred from homology"/>
<keyword evidence="3" id="KW-0805">Transcription regulation</keyword>
<dbReference type="SUPFAM" id="SSF52540">
    <property type="entry name" value="P-loop containing nucleoside triphosphate hydrolases"/>
    <property type="match status" value="1"/>
</dbReference>
<keyword evidence="2" id="KW-0902">Two-component regulatory system</keyword>
<keyword evidence="4 6" id="KW-0238">DNA-binding</keyword>
<gene>
    <name evidence="9" type="ORF">ACFWSS_10550</name>
</gene>
<feature type="domain" description="OmpR/PhoB-type" evidence="8">
    <location>
        <begin position="1"/>
        <end position="93"/>
    </location>
</feature>
<dbReference type="Gene3D" id="3.40.50.300">
    <property type="entry name" value="P-loop containing nucleotide triphosphate hydrolases"/>
    <property type="match status" value="1"/>
</dbReference>
<dbReference type="Proteomes" id="UP001598251">
    <property type="component" value="Unassembled WGS sequence"/>
</dbReference>
<protein>
    <submittedName>
        <fullName evidence="9">BTAD domain-containing putative transcriptional regulator</fullName>
    </submittedName>
</protein>
<dbReference type="CDD" id="cd15831">
    <property type="entry name" value="BTAD"/>
    <property type="match status" value="1"/>
</dbReference>
<comment type="similarity">
    <text evidence="1">Belongs to the AfsR/DnrI/RedD regulatory family.</text>
</comment>
<dbReference type="PRINTS" id="PR00364">
    <property type="entry name" value="DISEASERSIST"/>
</dbReference>
<dbReference type="Pfam" id="PF00486">
    <property type="entry name" value="Trans_reg_C"/>
    <property type="match status" value="1"/>
</dbReference>
<dbReference type="InterPro" id="IPR011990">
    <property type="entry name" value="TPR-like_helical_dom_sf"/>
</dbReference>
<dbReference type="SMART" id="SM00862">
    <property type="entry name" value="Trans_reg_C"/>
    <property type="match status" value="1"/>
</dbReference>
<evidence type="ECO:0000259" key="8">
    <source>
        <dbReference type="PROSITE" id="PS51755"/>
    </source>
</evidence>
<accession>A0ABW6EIP6</accession>
<keyword evidence="10" id="KW-1185">Reference proteome</keyword>
<feature type="DNA-binding region" description="OmpR/PhoB-type" evidence="6">
    <location>
        <begin position="1"/>
        <end position="93"/>
    </location>
</feature>
<dbReference type="EMBL" id="JBHXOF010000004">
    <property type="protein sequence ID" value="MFD4213327.1"/>
    <property type="molecule type" value="Genomic_DNA"/>
</dbReference>
<evidence type="ECO:0000256" key="3">
    <source>
        <dbReference type="ARBA" id="ARBA00023015"/>
    </source>
</evidence>
<evidence type="ECO:0000256" key="4">
    <source>
        <dbReference type="ARBA" id="ARBA00023125"/>
    </source>
</evidence>
<dbReference type="PROSITE" id="PS51755">
    <property type="entry name" value="OMPR_PHOB"/>
    <property type="match status" value="1"/>
</dbReference>
<evidence type="ECO:0000313" key="9">
    <source>
        <dbReference type="EMBL" id="MFD4213327.1"/>
    </source>
</evidence>
<evidence type="ECO:0000256" key="7">
    <source>
        <dbReference type="SAM" id="MobiDB-lite"/>
    </source>
</evidence>
<feature type="compositionally biased region" description="Low complexity" evidence="7">
    <location>
        <begin position="380"/>
        <end position="409"/>
    </location>
</feature>
<feature type="compositionally biased region" description="Polar residues" evidence="7">
    <location>
        <begin position="345"/>
        <end position="354"/>
    </location>
</feature>